<keyword evidence="1" id="KW-0812">Transmembrane</keyword>
<keyword evidence="3" id="KW-1185">Reference proteome</keyword>
<evidence type="ECO:0000313" key="2">
    <source>
        <dbReference type="EMBL" id="CBK42188.1"/>
    </source>
</evidence>
<name>D8PG01_9BACT</name>
<organism evidence="2 3">
    <name type="scientific">Nitrospira defluvii</name>
    <dbReference type="NCBI Taxonomy" id="330214"/>
    <lineage>
        <taxon>Bacteria</taxon>
        <taxon>Pseudomonadati</taxon>
        <taxon>Nitrospirota</taxon>
        <taxon>Nitrospiria</taxon>
        <taxon>Nitrospirales</taxon>
        <taxon>Nitrospiraceae</taxon>
        <taxon>Nitrospira</taxon>
    </lineage>
</organism>
<sequence length="83" mass="9559">MAITEVKVLLSNYIIVLVAGIALAISVQVSWWYLFPFTVIEAFLVRYYLGIKCPQCGLPVHKAIEPYYFWVPVSCIQCQRPYD</sequence>
<proteinExistence type="predicted"/>
<dbReference type="KEGG" id="nde:NIDE2478"/>
<gene>
    <name evidence="2" type="ORF">NIDE2478</name>
</gene>
<accession>D8PG01</accession>
<evidence type="ECO:0000256" key="1">
    <source>
        <dbReference type="SAM" id="Phobius"/>
    </source>
</evidence>
<dbReference type="EMBL" id="FP929003">
    <property type="protein sequence ID" value="CBK42188.1"/>
    <property type="molecule type" value="Genomic_DNA"/>
</dbReference>
<dbReference type="HOGENOM" id="CLU_2536357_0_0_0"/>
<feature type="transmembrane region" description="Helical" evidence="1">
    <location>
        <begin position="7"/>
        <end position="25"/>
    </location>
</feature>
<protein>
    <submittedName>
        <fullName evidence="2">Uncharacterized protein</fullName>
    </submittedName>
</protein>
<dbReference type="AlphaFoldDB" id="D8PG01"/>
<keyword evidence="1" id="KW-0472">Membrane</keyword>
<reference evidence="2 3" key="1">
    <citation type="journal article" date="2010" name="Proc. Natl. Acad. Sci. U.S.A.">
        <title>A Nitrospira metagenome illuminates the physiology and evolution of globally important nitrite-oxidizing bacteria.</title>
        <authorList>
            <person name="Lucker S."/>
            <person name="Wagner M."/>
            <person name="Maixner F."/>
            <person name="Pelletier E."/>
            <person name="Koch H."/>
            <person name="Vacherie B."/>
            <person name="Rattei T."/>
            <person name="Sinninghe Damste J."/>
            <person name="Spieck E."/>
            <person name="Le Paslier D."/>
            <person name="Daims H."/>
        </authorList>
    </citation>
    <scope>NUCLEOTIDE SEQUENCE [LARGE SCALE GENOMIC DNA]</scope>
</reference>
<keyword evidence="1" id="KW-1133">Transmembrane helix</keyword>
<dbReference type="Proteomes" id="UP000001660">
    <property type="component" value="Chromosome"/>
</dbReference>
<evidence type="ECO:0000313" key="3">
    <source>
        <dbReference type="Proteomes" id="UP000001660"/>
    </source>
</evidence>
<dbReference type="STRING" id="330214.NIDE2478"/>